<sequence>MAPREFTDPGTAARERELIFGRVPSIVAHSSELAEPAAEFPGKVGIGRPARPHPGRLEKITVR</sequence>
<feature type="region of interest" description="Disordered" evidence="1">
    <location>
        <begin position="44"/>
        <end position="63"/>
    </location>
</feature>
<dbReference type="AlphaFoldDB" id="A0A6I4MY83"/>
<dbReference type="RefSeq" id="WP_151600491.1">
    <property type="nucleotide sequence ID" value="NZ_WBMS02000083.1"/>
</dbReference>
<organism evidence="2 3">
    <name type="scientific">Actinomadura physcomitrii</name>
    <dbReference type="NCBI Taxonomy" id="2650748"/>
    <lineage>
        <taxon>Bacteria</taxon>
        <taxon>Bacillati</taxon>
        <taxon>Actinomycetota</taxon>
        <taxon>Actinomycetes</taxon>
        <taxon>Streptosporangiales</taxon>
        <taxon>Thermomonosporaceae</taxon>
        <taxon>Actinomadura</taxon>
    </lineage>
</organism>
<dbReference type="EMBL" id="WBMS02000083">
    <property type="protein sequence ID" value="MWA07569.1"/>
    <property type="molecule type" value="Genomic_DNA"/>
</dbReference>
<keyword evidence="3" id="KW-1185">Reference proteome</keyword>
<accession>A0A6I4MY83</accession>
<reference evidence="2" key="1">
    <citation type="submission" date="2019-12" db="EMBL/GenBank/DDBJ databases">
        <title>Actinomadura physcomitrii sp. nov., a novel actinomycete isolated from moss [Physcomitrium sphaericum (Ludw) Fuernr].</title>
        <authorList>
            <person name="Zhuang X."/>
        </authorList>
    </citation>
    <scope>NUCLEOTIDE SEQUENCE [LARGE SCALE GENOMIC DNA]</scope>
    <source>
        <strain evidence="2">LD22</strain>
    </source>
</reference>
<protein>
    <submittedName>
        <fullName evidence="2">Uncharacterized protein</fullName>
    </submittedName>
</protein>
<gene>
    <name evidence="2" type="ORF">F8568_046085</name>
</gene>
<comment type="caution">
    <text evidence="2">The sequence shown here is derived from an EMBL/GenBank/DDBJ whole genome shotgun (WGS) entry which is preliminary data.</text>
</comment>
<name>A0A6I4MY83_9ACTN</name>
<evidence type="ECO:0000256" key="1">
    <source>
        <dbReference type="SAM" id="MobiDB-lite"/>
    </source>
</evidence>
<evidence type="ECO:0000313" key="3">
    <source>
        <dbReference type="Proteomes" id="UP000462055"/>
    </source>
</evidence>
<proteinExistence type="predicted"/>
<evidence type="ECO:0000313" key="2">
    <source>
        <dbReference type="EMBL" id="MWA07569.1"/>
    </source>
</evidence>
<dbReference type="Proteomes" id="UP000462055">
    <property type="component" value="Unassembled WGS sequence"/>
</dbReference>